<evidence type="ECO:0000259" key="2">
    <source>
        <dbReference type="PROSITE" id="PS51819"/>
    </source>
</evidence>
<name>A0ABR1PDH9_DIAER</name>
<protein>
    <recommendedName>
        <fullName evidence="2">VOC domain-containing protein</fullName>
    </recommendedName>
</protein>
<dbReference type="PROSITE" id="PS51819">
    <property type="entry name" value="VOC"/>
    <property type="match status" value="1"/>
</dbReference>
<dbReference type="InterPro" id="IPR004360">
    <property type="entry name" value="Glyas_Fos-R_dOase_dom"/>
</dbReference>
<sequence length="210" mass="23303">MPTIPPKDSMAIHDASGTVLSPKRMCHIVLRVQPDKYKPMVDWYVAFLGGRVVWGNEVLSFITYDEEHHRIAITGRPGTIPRSGDATNACGLAHVSFAYETLGELLTAYVQRRKLGIKPSWCVNHGPTTSIYYADPDGNEVETQVDNFGTAQEATDFMNSTSFVENPMGVDFVPENLIRRLESGESDIELKKRPNIGPRTSRADGYISVT</sequence>
<proteinExistence type="predicted"/>
<evidence type="ECO:0000313" key="4">
    <source>
        <dbReference type="Proteomes" id="UP001430848"/>
    </source>
</evidence>
<dbReference type="InterPro" id="IPR037523">
    <property type="entry name" value="VOC_core"/>
</dbReference>
<dbReference type="CDD" id="cd08348">
    <property type="entry name" value="BphC2-C3-RGP6_C_like"/>
    <property type="match status" value="1"/>
</dbReference>
<dbReference type="SUPFAM" id="SSF54593">
    <property type="entry name" value="Glyoxalase/Bleomycin resistance protein/Dihydroxybiphenyl dioxygenase"/>
    <property type="match status" value="1"/>
</dbReference>
<feature type="domain" description="VOC" evidence="2">
    <location>
        <begin position="24"/>
        <end position="146"/>
    </location>
</feature>
<comment type="caution">
    <text evidence="3">The sequence shown here is derived from an EMBL/GenBank/DDBJ whole genome shotgun (WGS) entry which is preliminary data.</text>
</comment>
<reference evidence="3 4" key="1">
    <citation type="submission" date="2024-02" db="EMBL/GenBank/DDBJ databases">
        <title>De novo assembly and annotation of 12 fungi associated with fruit tree decline syndrome in Ontario, Canada.</title>
        <authorList>
            <person name="Sulman M."/>
            <person name="Ellouze W."/>
            <person name="Ilyukhin E."/>
        </authorList>
    </citation>
    <scope>NUCLEOTIDE SEQUENCE [LARGE SCALE GENOMIC DNA]</scope>
    <source>
        <strain evidence="3 4">M169</strain>
    </source>
</reference>
<dbReference type="EMBL" id="JAKNSF020000018">
    <property type="protein sequence ID" value="KAK7733271.1"/>
    <property type="molecule type" value="Genomic_DNA"/>
</dbReference>
<evidence type="ECO:0000256" key="1">
    <source>
        <dbReference type="SAM" id="MobiDB-lite"/>
    </source>
</evidence>
<dbReference type="Gene3D" id="3.10.180.10">
    <property type="entry name" value="2,3-Dihydroxybiphenyl 1,2-Dioxygenase, domain 1"/>
    <property type="match status" value="1"/>
</dbReference>
<dbReference type="Proteomes" id="UP001430848">
    <property type="component" value="Unassembled WGS sequence"/>
</dbReference>
<dbReference type="Pfam" id="PF00903">
    <property type="entry name" value="Glyoxalase"/>
    <property type="match status" value="1"/>
</dbReference>
<accession>A0ABR1PDH9</accession>
<feature type="region of interest" description="Disordered" evidence="1">
    <location>
        <begin position="191"/>
        <end position="210"/>
    </location>
</feature>
<keyword evidence="4" id="KW-1185">Reference proteome</keyword>
<dbReference type="InterPro" id="IPR029068">
    <property type="entry name" value="Glyas_Bleomycin-R_OHBP_Dase"/>
</dbReference>
<evidence type="ECO:0000313" key="3">
    <source>
        <dbReference type="EMBL" id="KAK7733271.1"/>
    </source>
</evidence>
<gene>
    <name evidence="3" type="ORF">SLS63_004800</name>
</gene>
<organism evidence="3 4">
    <name type="scientific">Diaporthe eres</name>
    <name type="common">Phomopsis oblonga</name>
    <dbReference type="NCBI Taxonomy" id="83184"/>
    <lineage>
        <taxon>Eukaryota</taxon>
        <taxon>Fungi</taxon>
        <taxon>Dikarya</taxon>
        <taxon>Ascomycota</taxon>
        <taxon>Pezizomycotina</taxon>
        <taxon>Sordariomycetes</taxon>
        <taxon>Sordariomycetidae</taxon>
        <taxon>Diaporthales</taxon>
        <taxon>Diaporthaceae</taxon>
        <taxon>Diaporthe</taxon>
        <taxon>Diaporthe eres species complex</taxon>
    </lineage>
</organism>